<comment type="caution">
    <text evidence="2">The sequence shown here is derived from an EMBL/GenBank/DDBJ whole genome shotgun (WGS) entry which is preliminary data.</text>
</comment>
<dbReference type="Proteomes" id="UP001595528">
    <property type="component" value="Unassembled WGS sequence"/>
</dbReference>
<keyword evidence="3" id="KW-1185">Reference proteome</keyword>
<dbReference type="EMBL" id="JBHRTR010000022">
    <property type="protein sequence ID" value="MFC3227373.1"/>
    <property type="molecule type" value="Genomic_DNA"/>
</dbReference>
<gene>
    <name evidence="2" type="ORF">ACFOGJ_09040</name>
</gene>
<keyword evidence="2" id="KW-0378">Hydrolase</keyword>
<dbReference type="CDD" id="cd00085">
    <property type="entry name" value="HNHc"/>
    <property type="match status" value="1"/>
</dbReference>
<dbReference type="GO" id="GO:0004519">
    <property type="term" value="F:endonuclease activity"/>
    <property type="evidence" value="ECO:0007669"/>
    <property type="project" value="UniProtKB-KW"/>
</dbReference>
<dbReference type="InterPro" id="IPR002711">
    <property type="entry name" value="HNH"/>
</dbReference>
<dbReference type="SMART" id="SM00507">
    <property type="entry name" value="HNHc"/>
    <property type="match status" value="1"/>
</dbReference>
<accession>A0ABV7KYG6</accession>
<evidence type="ECO:0000259" key="1">
    <source>
        <dbReference type="SMART" id="SM00507"/>
    </source>
</evidence>
<protein>
    <submittedName>
        <fullName evidence="2">HNH endonuclease</fullName>
    </submittedName>
</protein>
<proteinExistence type="predicted"/>
<keyword evidence="2" id="KW-0255">Endonuclease</keyword>
<evidence type="ECO:0000313" key="3">
    <source>
        <dbReference type="Proteomes" id="UP001595528"/>
    </source>
</evidence>
<sequence length="157" mass="17690">MKDVDEFKTWLTDRGAEILAPTNPYEVLRFRSSRSVSVIYQNNKGRRSFTGEASDAFDAFKAGRKWTAGFNRRRYYGGEKARLIETLLARDGNECCLCGRPMPDDDMTVEHIVPIGAGGTNHQNNLGLAHEQCNRKAGHMNAVAKMRLRDELRSAQP</sequence>
<reference evidence="3" key="1">
    <citation type="journal article" date="2019" name="Int. J. Syst. Evol. Microbiol.">
        <title>The Global Catalogue of Microorganisms (GCM) 10K type strain sequencing project: providing services to taxonomists for standard genome sequencing and annotation.</title>
        <authorList>
            <consortium name="The Broad Institute Genomics Platform"/>
            <consortium name="The Broad Institute Genome Sequencing Center for Infectious Disease"/>
            <person name="Wu L."/>
            <person name="Ma J."/>
        </authorList>
    </citation>
    <scope>NUCLEOTIDE SEQUENCE [LARGE SCALE GENOMIC DNA]</scope>
    <source>
        <strain evidence="3">KCTC 42964</strain>
    </source>
</reference>
<feature type="domain" description="HNH nuclease" evidence="1">
    <location>
        <begin position="83"/>
        <end position="135"/>
    </location>
</feature>
<evidence type="ECO:0000313" key="2">
    <source>
        <dbReference type="EMBL" id="MFC3227373.1"/>
    </source>
</evidence>
<dbReference type="Gene3D" id="1.10.30.50">
    <property type="match status" value="1"/>
</dbReference>
<keyword evidence="2" id="KW-0540">Nuclease</keyword>
<dbReference type="InterPro" id="IPR003615">
    <property type="entry name" value="HNH_nuc"/>
</dbReference>
<dbReference type="Pfam" id="PF01844">
    <property type="entry name" value="HNH"/>
    <property type="match status" value="1"/>
</dbReference>
<dbReference type="RefSeq" id="WP_379899539.1">
    <property type="nucleotide sequence ID" value="NZ_JBHRTR010000022.1"/>
</dbReference>
<name>A0ABV7KYG6_9PROT</name>
<organism evidence="2 3">
    <name type="scientific">Marinibaculum pumilum</name>
    <dbReference type="NCBI Taxonomy" id="1766165"/>
    <lineage>
        <taxon>Bacteria</taxon>
        <taxon>Pseudomonadati</taxon>
        <taxon>Pseudomonadota</taxon>
        <taxon>Alphaproteobacteria</taxon>
        <taxon>Rhodospirillales</taxon>
        <taxon>Rhodospirillaceae</taxon>
        <taxon>Marinibaculum</taxon>
    </lineage>
</organism>